<dbReference type="InterPro" id="IPR009818">
    <property type="entry name" value="PAM2_motif"/>
</dbReference>
<feature type="domain" description="C3H1-type" evidence="6">
    <location>
        <begin position="157"/>
        <end position="184"/>
    </location>
</feature>
<dbReference type="InterPro" id="IPR013899">
    <property type="entry name" value="DUF1771"/>
</dbReference>
<keyword evidence="3 4" id="KW-0862">Zinc</keyword>
<dbReference type="PANTHER" id="PTHR46651">
    <property type="entry name" value="POLYADENYLATE-BINDING PROTEIN-INTERACTING PROTEIN 7"/>
    <property type="match status" value="1"/>
</dbReference>
<dbReference type="GO" id="GO:0043130">
    <property type="term" value="F:ubiquitin binding"/>
    <property type="evidence" value="ECO:0007669"/>
    <property type="project" value="InterPro"/>
</dbReference>
<dbReference type="PROSITE" id="PS50103">
    <property type="entry name" value="ZF_C3H1"/>
    <property type="match status" value="2"/>
</dbReference>
<evidence type="ECO:0000256" key="3">
    <source>
        <dbReference type="ARBA" id="ARBA00022833"/>
    </source>
</evidence>
<dbReference type="PROSITE" id="PS50828">
    <property type="entry name" value="SMR"/>
    <property type="match status" value="1"/>
</dbReference>
<dbReference type="CDD" id="cd14279">
    <property type="entry name" value="CUE"/>
    <property type="match status" value="1"/>
</dbReference>
<feature type="region of interest" description="Disordered" evidence="5">
    <location>
        <begin position="228"/>
        <end position="264"/>
    </location>
</feature>
<dbReference type="Gene3D" id="3.30.1370.210">
    <property type="match status" value="1"/>
</dbReference>
<evidence type="ECO:0000313" key="10">
    <source>
        <dbReference type="Proteomes" id="UP000673691"/>
    </source>
</evidence>
<evidence type="ECO:0000259" key="6">
    <source>
        <dbReference type="PROSITE" id="PS50103"/>
    </source>
</evidence>
<evidence type="ECO:0000256" key="5">
    <source>
        <dbReference type="SAM" id="MobiDB-lite"/>
    </source>
</evidence>
<feature type="zinc finger region" description="C3H1-type" evidence="4">
    <location>
        <begin position="157"/>
        <end position="184"/>
    </location>
</feature>
<dbReference type="SMART" id="SM01162">
    <property type="entry name" value="DUF1771"/>
    <property type="match status" value="1"/>
</dbReference>
<keyword evidence="10" id="KW-1185">Reference proteome</keyword>
<dbReference type="Gene3D" id="3.30.1370.110">
    <property type="match status" value="1"/>
</dbReference>
<dbReference type="OrthoDB" id="3231855at2759"/>
<dbReference type="GO" id="GO:0008270">
    <property type="term" value="F:zinc ion binding"/>
    <property type="evidence" value="ECO:0007669"/>
    <property type="project" value="UniProtKB-KW"/>
</dbReference>
<dbReference type="SUPFAM" id="SSF90229">
    <property type="entry name" value="CCCH zinc finger"/>
    <property type="match status" value="2"/>
</dbReference>
<dbReference type="InterPro" id="IPR053242">
    <property type="entry name" value="PAM2-like_domain"/>
</dbReference>
<comment type="caution">
    <text evidence="9">The sequence shown here is derived from an EMBL/GenBank/DDBJ whole genome shotgun (WGS) entry which is preliminary data.</text>
</comment>
<evidence type="ECO:0000259" key="8">
    <source>
        <dbReference type="PROSITE" id="PS51140"/>
    </source>
</evidence>
<sequence>MSKAKFNPNAAEFVPSFPVQSLVVPAAANDGIHGARTTAVQGGLAIQGCGATGDERNAFDKEEPWWEEGHCVESGLGGVGNVPDSEHEAAYDYFDEEGEEEFMTPAQILSTILPHLPAEIIEQQLQAHDGDLAAAIASFLATLATPLPKKAQGDEFLAPTQTCRFFKAGYCARGKDCHFVHDVATAGVCTFWLKGCCIKGSACEFRHSFDEKSVEAIADRFAALNTSASAKAEPPSPPAVGDDASFPSLRPGFEAPAQRAVRTPRRRLATRADVMSERDFPTLQQAITRASQKRNRTRSADDAGPPTSFAQVAEEARLRDGGRVARPILRTTGSVVTPRPSKMTTITSGSRSKQIRRVQPVSLPWASTGSGVSRIYQEARAEATKHARIRNRCFETARRLFLANDRAGARRYSEEGHFHNEEMHRLHRRAAQDIFAQRNRSGKNEAYLDLHALHVKEALEILDSQLRQIQREGSKSVAYVIIGTGHHTTATHAGKRTNTLAIAVTDYLDEGAYTYGDCSTDGLGGMLEIIW</sequence>
<dbReference type="PROSITE" id="PS51140">
    <property type="entry name" value="CUE"/>
    <property type="match status" value="1"/>
</dbReference>
<dbReference type="PANTHER" id="PTHR46651:SF1">
    <property type="entry name" value="SMALL MUTS RELATED FAMILY PROTEIN"/>
    <property type="match status" value="1"/>
</dbReference>
<dbReference type="InterPro" id="IPR036063">
    <property type="entry name" value="Smr_dom_sf"/>
</dbReference>
<dbReference type="Pfam" id="PF07145">
    <property type="entry name" value="PAM2"/>
    <property type="match status" value="1"/>
</dbReference>
<evidence type="ECO:0000259" key="7">
    <source>
        <dbReference type="PROSITE" id="PS50828"/>
    </source>
</evidence>
<dbReference type="Pfam" id="PF08590">
    <property type="entry name" value="DUF1771"/>
    <property type="match status" value="1"/>
</dbReference>
<accession>A0A8H8DMG6</accession>
<proteinExistence type="predicted"/>
<dbReference type="EMBL" id="JAEFCI010000110">
    <property type="protein sequence ID" value="KAG5463760.1"/>
    <property type="molecule type" value="Genomic_DNA"/>
</dbReference>
<dbReference type="InterPro" id="IPR002625">
    <property type="entry name" value="Smr_dom"/>
</dbReference>
<keyword evidence="2 4" id="KW-0863">Zinc-finger</keyword>
<dbReference type="Proteomes" id="UP000673691">
    <property type="component" value="Unassembled WGS sequence"/>
</dbReference>
<organism evidence="9 10">
    <name type="scientific">Olpidium bornovanus</name>
    <dbReference type="NCBI Taxonomy" id="278681"/>
    <lineage>
        <taxon>Eukaryota</taxon>
        <taxon>Fungi</taxon>
        <taxon>Fungi incertae sedis</taxon>
        <taxon>Olpidiomycota</taxon>
        <taxon>Olpidiomycotina</taxon>
        <taxon>Olpidiomycetes</taxon>
        <taxon>Olpidiales</taxon>
        <taxon>Olpidiaceae</taxon>
        <taxon>Olpidium</taxon>
    </lineage>
</organism>
<feature type="domain" description="CUE" evidence="8">
    <location>
        <begin position="101"/>
        <end position="145"/>
    </location>
</feature>
<protein>
    <submittedName>
        <fullName evidence="9">Uncharacterized protein</fullName>
    </submittedName>
</protein>
<evidence type="ECO:0000256" key="4">
    <source>
        <dbReference type="PROSITE-ProRule" id="PRU00723"/>
    </source>
</evidence>
<evidence type="ECO:0000256" key="1">
    <source>
        <dbReference type="ARBA" id="ARBA00022723"/>
    </source>
</evidence>
<feature type="domain" description="Smr" evidence="7">
    <location>
        <begin position="448"/>
        <end position="531"/>
    </location>
</feature>
<reference evidence="9 10" key="1">
    <citation type="journal article" name="Sci. Rep.">
        <title>Genome-scale phylogenetic analyses confirm Olpidium as the closest living zoosporic fungus to the non-flagellated, terrestrial fungi.</title>
        <authorList>
            <person name="Chang Y."/>
            <person name="Rochon D."/>
            <person name="Sekimoto S."/>
            <person name="Wang Y."/>
            <person name="Chovatia M."/>
            <person name="Sandor L."/>
            <person name="Salamov A."/>
            <person name="Grigoriev I.V."/>
            <person name="Stajich J.E."/>
            <person name="Spatafora J.W."/>
        </authorList>
    </citation>
    <scope>NUCLEOTIDE SEQUENCE [LARGE SCALE GENOMIC DNA]</scope>
    <source>
        <strain evidence="9">S191</strain>
    </source>
</reference>
<evidence type="ECO:0000256" key="2">
    <source>
        <dbReference type="ARBA" id="ARBA00022771"/>
    </source>
</evidence>
<dbReference type="Pfam" id="PF00642">
    <property type="entry name" value="zf-CCCH"/>
    <property type="match status" value="1"/>
</dbReference>
<dbReference type="InterPro" id="IPR000571">
    <property type="entry name" value="Znf_CCCH"/>
</dbReference>
<dbReference type="Pfam" id="PF02845">
    <property type="entry name" value="CUE"/>
    <property type="match status" value="1"/>
</dbReference>
<feature type="domain" description="C3H1-type" evidence="6">
    <location>
        <begin position="188"/>
        <end position="210"/>
    </location>
</feature>
<name>A0A8H8DMG6_9FUNG</name>
<dbReference type="AlphaFoldDB" id="A0A8H8DMG6"/>
<keyword evidence="1 4" id="KW-0479">Metal-binding</keyword>
<gene>
    <name evidence="9" type="ORF">BJ554DRAFT_1803</name>
</gene>
<dbReference type="InterPro" id="IPR003892">
    <property type="entry name" value="CUE"/>
</dbReference>
<evidence type="ECO:0000313" key="9">
    <source>
        <dbReference type="EMBL" id="KAG5463760.1"/>
    </source>
</evidence>
<dbReference type="InterPro" id="IPR036855">
    <property type="entry name" value="Znf_CCCH_sf"/>
</dbReference>
<dbReference type="SMART" id="SM00356">
    <property type="entry name" value="ZnF_C3H1"/>
    <property type="match status" value="2"/>
</dbReference>
<feature type="zinc finger region" description="C3H1-type" evidence="4">
    <location>
        <begin position="188"/>
        <end position="210"/>
    </location>
</feature>
<dbReference type="SUPFAM" id="SSF160443">
    <property type="entry name" value="SMR domain-like"/>
    <property type="match status" value="1"/>
</dbReference>